<dbReference type="PANTHER" id="PTHR43472">
    <property type="entry name" value="PHOSPHORIBOSYLAMINE--GLYCINE LIGASE"/>
    <property type="match status" value="1"/>
</dbReference>
<dbReference type="InterPro" id="IPR016185">
    <property type="entry name" value="PreATP-grasp_dom_sf"/>
</dbReference>
<dbReference type="AlphaFoldDB" id="A0A3P7J989"/>
<keyword evidence="3 4" id="KW-0067">ATP-binding</keyword>
<evidence type="ECO:0000256" key="3">
    <source>
        <dbReference type="ARBA" id="ARBA00022840"/>
    </source>
</evidence>
<dbReference type="InterPro" id="IPR020561">
    <property type="entry name" value="PRibGlycinamid_synth_ATP-grasp"/>
</dbReference>
<protein>
    <recommendedName>
        <fullName evidence="5">ATP-grasp domain-containing protein</fullName>
    </recommendedName>
</protein>
<dbReference type="EMBL" id="UYYB01106750">
    <property type="protein sequence ID" value="VDM79906.1"/>
    <property type="molecule type" value="Genomic_DNA"/>
</dbReference>
<dbReference type="SUPFAM" id="SSF52440">
    <property type="entry name" value="PreATP-grasp domain"/>
    <property type="match status" value="1"/>
</dbReference>
<name>A0A3P7J989_STRVU</name>
<dbReference type="InterPro" id="IPR013815">
    <property type="entry name" value="ATP_grasp_subdomain_1"/>
</dbReference>
<dbReference type="PROSITE" id="PS50975">
    <property type="entry name" value="ATP_GRASP"/>
    <property type="match status" value="1"/>
</dbReference>
<organism evidence="6 7">
    <name type="scientific">Strongylus vulgaris</name>
    <name type="common">Blood worm</name>
    <dbReference type="NCBI Taxonomy" id="40348"/>
    <lineage>
        <taxon>Eukaryota</taxon>
        <taxon>Metazoa</taxon>
        <taxon>Ecdysozoa</taxon>
        <taxon>Nematoda</taxon>
        <taxon>Chromadorea</taxon>
        <taxon>Rhabditida</taxon>
        <taxon>Rhabditina</taxon>
        <taxon>Rhabditomorpha</taxon>
        <taxon>Strongyloidea</taxon>
        <taxon>Strongylidae</taxon>
        <taxon>Strongylus</taxon>
    </lineage>
</organism>
<dbReference type="GO" id="GO:0046872">
    <property type="term" value="F:metal ion binding"/>
    <property type="evidence" value="ECO:0007669"/>
    <property type="project" value="InterPro"/>
</dbReference>
<dbReference type="SMART" id="SM01209">
    <property type="entry name" value="GARS_A"/>
    <property type="match status" value="1"/>
</dbReference>
<dbReference type="PANTHER" id="PTHR43472:SF1">
    <property type="entry name" value="PHOSPHORIBOSYLAMINE--GLYCINE LIGASE, CHLOROPLASTIC"/>
    <property type="match status" value="1"/>
</dbReference>
<sequence length="347" mass="37476">MTSVLLIGSGGREHAIAWRLMKSRLVKKVWIAPGNGADFPVPDINEKNADDVVAFCHLVDVSLIIIGPEGPLADGFVDRIHGRIPVFGPTSASKIFSKTFMRDFGLPTARFAQFNEIKDATAFINKCDWQGIVVKADGLAAGKGVVVAETKKAAVAAAEQMLEASKIFSKTFMRDFGLPTARFAQFNEIKDATAFINKCDWQGIVVKADGLAAGKGVVVAETKKAAAAAAEQMLAVGLVFVEKYPGQFGTSSSRILLEERLYGYEISALCFTDGFTIARMPLIRDHKRLLENDKGPNTGGMGVVGPVAVPDTINQQIDSILEDTIASLRKKGIVYKGMFLENFCLVL</sequence>
<reference evidence="6 7" key="1">
    <citation type="submission" date="2018-11" db="EMBL/GenBank/DDBJ databases">
        <authorList>
            <consortium name="Pathogen Informatics"/>
        </authorList>
    </citation>
    <scope>NUCLEOTIDE SEQUENCE [LARGE SCALE GENOMIC DNA]</scope>
</reference>
<evidence type="ECO:0000313" key="6">
    <source>
        <dbReference type="EMBL" id="VDM79906.1"/>
    </source>
</evidence>
<evidence type="ECO:0000313" key="7">
    <source>
        <dbReference type="Proteomes" id="UP000270094"/>
    </source>
</evidence>
<dbReference type="Gene3D" id="3.30.470.20">
    <property type="entry name" value="ATP-grasp fold, B domain"/>
    <property type="match status" value="1"/>
</dbReference>
<dbReference type="InterPro" id="IPR011761">
    <property type="entry name" value="ATP-grasp"/>
</dbReference>
<evidence type="ECO:0000256" key="2">
    <source>
        <dbReference type="ARBA" id="ARBA00022741"/>
    </source>
</evidence>
<keyword evidence="1" id="KW-0436">Ligase</keyword>
<dbReference type="Gene3D" id="3.40.50.20">
    <property type="match status" value="1"/>
</dbReference>
<evidence type="ECO:0000259" key="5">
    <source>
        <dbReference type="PROSITE" id="PS50975"/>
    </source>
</evidence>
<accession>A0A3P7J989</accession>
<dbReference type="Gene3D" id="3.30.1490.20">
    <property type="entry name" value="ATP-grasp fold, A domain"/>
    <property type="match status" value="2"/>
</dbReference>
<keyword evidence="2 4" id="KW-0547">Nucleotide-binding</keyword>
<dbReference type="Pfam" id="PF01071">
    <property type="entry name" value="GARS_A"/>
    <property type="match status" value="1"/>
</dbReference>
<dbReference type="Pfam" id="PF02844">
    <property type="entry name" value="GARS_N"/>
    <property type="match status" value="1"/>
</dbReference>
<dbReference type="GO" id="GO:0005524">
    <property type="term" value="F:ATP binding"/>
    <property type="evidence" value="ECO:0007669"/>
    <property type="project" value="UniProtKB-UniRule"/>
</dbReference>
<dbReference type="SUPFAM" id="SSF56059">
    <property type="entry name" value="Glutathione synthetase ATP-binding domain-like"/>
    <property type="match status" value="2"/>
</dbReference>
<keyword evidence="7" id="KW-1185">Reference proteome</keyword>
<evidence type="ECO:0000256" key="4">
    <source>
        <dbReference type="PROSITE-ProRule" id="PRU00409"/>
    </source>
</evidence>
<dbReference type="GO" id="GO:0004637">
    <property type="term" value="F:phosphoribosylamine-glycine ligase activity"/>
    <property type="evidence" value="ECO:0007669"/>
    <property type="project" value="InterPro"/>
</dbReference>
<evidence type="ECO:0000256" key="1">
    <source>
        <dbReference type="ARBA" id="ARBA00022598"/>
    </source>
</evidence>
<proteinExistence type="predicted"/>
<dbReference type="InterPro" id="IPR020562">
    <property type="entry name" value="PRibGlycinamide_synth_N"/>
</dbReference>
<dbReference type="OrthoDB" id="2018833at2759"/>
<feature type="domain" description="ATP-grasp" evidence="5">
    <location>
        <begin position="170"/>
        <end position="244"/>
    </location>
</feature>
<dbReference type="InterPro" id="IPR000115">
    <property type="entry name" value="PRibGlycinamide_synth"/>
</dbReference>
<dbReference type="Proteomes" id="UP000270094">
    <property type="component" value="Unassembled WGS sequence"/>
</dbReference>
<dbReference type="GO" id="GO:0009113">
    <property type="term" value="P:purine nucleobase biosynthetic process"/>
    <property type="evidence" value="ECO:0007669"/>
    <property type="project" value="InterPro"/>
</dbReference>
<gene>
    <name evidence="6" type="ORF">SVUK_LOCUS14904</name>
</gene>